<dbReference type="Proteomes" id="UP000606490">
    <property type="component" value="Unassembled WGS sequence"/>
</dbReference>
<gene>
    <name evidence="1" type="ORF">JMJ55_25395</name>
</gene>
<evidence type="ECO:0000313" key="2">
    <source>
        <dbReference type="Proteomes" id="UP000606490"/>
    </source>
</evidence>
<organism evidence="1 2">
    <name type="scientific">Belnapia mucosa</name>
    <dbReference type="NCBI Taxonomy" id="2804532"/>
    <lineage>
        <taxon>Bacteria</taxon>
        <taxon>Pseudomonadati</taxon>
        <taxon>Pseudomonadota</taxon>
        <taxon>Alphaproteobacteria</taxon>
        <taxon>Acetobacterales</taxon>
        <taxon>Roseomonadaceae</taxon>
        <taxon>Belnapia</taxon>
    </lineage>
</organism>
<protein>
    <submittedName>
        <fullName evidence="1">Uncharacterized protein</fullName>
    </submittedName>
</protein>
<reference evidence="1 2" key="1">
    <citation type="submission" date="2021-01" db="EMBL/GenBank/DDBJ databases">
        <title>Belnapia mucosa sp. nov. and Belnapia arida sp. nov., isolated from the Tabernas Desert (Almeria, Spain).</title>
        <authorList>
            <person name="Molina-Menor E."/>
            <person name="Vidal-Verdu A."/>
            <person name="Calonge A."/>
            <person name="Satari L."/>
            <person name="Pereto Magraner J."/>
            <person name="Porcar Miralles M."/>
        </authorList>
    </citation>
    <scope>NUCLEOTIDE SEQUENCE [LARGE SCALE GENOMIC DNA]</scope>
    <source>
        <strain evidence="1 2">T6</strain>
    </source>
</reference>
<comment type="caution">
    <text evidence="1">The sequence shown here is derived from an EMBL/GenBank/DDBJ whole genome shotgun (WGS) entry which is preliminary data.</text>
</comment>
<proteinExistence type="predicted"/>
<dbReference type="EMBL" id="JAEUXJ010000017">
    <property type="protein sequence ID" value="MBL6458676.1"/>
    <property type="molecule type" value="Genomic_DNA"/>
</dbReference>
<accession>A0ABS1VC09</accession>
<sequence length="312" mass="32866">MAAHLDKGNFGEQGAGFFFGAQGYFLVEGPGGSAGHAANAVGFDGVAFNAKTNDLIIYDNKAFASNRDVRSATAVDPSANLARNLDGLIARLRSARDIPRRIQILDLLGKTKASLTTAGIAPPRNVRIAITNFGGNSSGITAALRAKGLTFIDMTTAPKVPNASSRIYFNSETIPAMGQNGSDGADAHNIRRGRVDALAYASTTVAQSLNDFSVRTAVKRELARLSGDIGEALITRGGALVVIRISAASPAAVIGAVTSRQVESAYVAILPPGLTREKAIRTCEDQCTIGMPDGPHVTMQTLYYWFEPPFPL</sequence>
<name>A0ABS1VC09_9PROT</name>
<keyword evidence="2" id="KW-1185">Reference proteome</keyword>
<evidence type="ECO:0000313" key="1">
    <source>
        <dbReference type="EMBL" id="MBL6458676.1"/>
    </source>
</evidence>
<dbReference type="RefSeq" id="WP_202828418.1">
    <property type="nucleotide sequence ID" value="NZ_JAEUXJ010000017.1"/>
</dbReference>